<reference evidence="3 4" key="1">
    <citation type="journal article" name="Sci. Rep.">
        <title>Genome-scale phylogenetic analyses confirm Olpidium as the closest living zoosporic fungus to the non-flagellated, terrestrial fungi.</title>
        <authorList>
            <person name="Chang Y."/>
            <person name="Rochon D."/>
            <person name="Sekimoto S."/>
            <person name="Wang Y."/>
            <person name="Chovatia M."/>
            <person name="Sandor L."/>
            <person name="Salamov A."/>
            <person name="Grigoriev I.V."/>
            <person name="Stajich J.E."/>
            <person name="Spatafora J.W."/>
        </authorList>
    </citation>
    <scope>NUCLEOTIDE SEQUENCE [LARGE SCALE GENOMIC DNA]</scope>
    <source>
        <strain evidence="3">S191</strain>
    </source>
</reference>
<evidence type="ECO:0000313" key="4">
    <source>
        <dbReference type="Proteomes" id="UP000673691"/>
    </source>
</evidence>
<dbReference type="Proteomes" id="UP000673691">
    <property type="component" value="Unassembled WGS sequence"/>
</dbReference>
<name>A0A8H8DIM8_9FUNG</name>
<dbReference type="Pfam" id="PF14956">
    <property type="entry name" value="DUF4505"/>
    <property type="match status" value="1"/>
</dbReference>
<dbReference type="PANTHER" id="PTHR31449">
    <property type="entry name" value="UPF0598 PROTEIN C8ORF82"/>
    <property type="match status" value="1"/>
</dbReference>
<proteinExistence type="inferred from homology"/>
<evidence type="ECO:0000256" key="1">
    <source>
        <dbReference type="ARBA" id="ARBA00006322"/>
    </source>
</evidence>
<evidence type="ECO:0000313" key="3">
    <source>
        <dbReference type="EMBL" id="KAG5459666.1"/>
    </source>
</evidence>
<dbReference type="OrthoDB" id="10260024at2759"/>
<feature type="region of interest" description="Disordered" evidence="2">
    <location>
        <begin position="151"/>
        <end position="178"/>
    </location>
</feature>
<comment type="caution">
    <text evidence="3">The sequence shown here is derived from an EMBL/GenBank/DDBJ whole genome shotgun (WGS) entry which is preliminary data.</text>
</comment>
<comment type="similarity">
    <text evidence="1">Belongs to the UPF0598 family.</text>
</comment>
<sequence>MKRPEAVPLSRGLGNHALRVCALRCAGSVSRPGPRCLHRPASSPPLRHARSRSLSTSLPAIPENAGVEDERGIRKWYYVVDCYKDKRFLDFFFKRLGPNTTPYHRGEYHWISPCGREVNFVYAEDTPVVFQDLTDDGLFYHTAPVRLRLPSSVPLPTDDEALRGPTRPDPGRASEADDQSKVLSAALLRSSLVLDRLDLTADGSSIIWKGKRYPIRMEHVKIR</sequence>
<dbReference type="EMBL" id="JAEFCI010006465">
    <property type="protein sequence ID" value="KAG5459666.1"/>
    <property type="molecule type" value="Genomic_DNA"/>
</dbReference>
<dbReference type="AlphaFoldDB" id="A0A8H8DIM8"/>
<dbReference type="PANTHER" id="PTHR31449:SF3">
    <property type="entry name" value="UPF0598 PROTEIN C8ORF82"/>
    <property type="match status" value="1"/>
</dbReference>
<dbReference type="InterPro" id="IPR028108">
    <property type="entry name" value="DUF4505"/>
</dbReference>
<protein>
    <submittedName>
        <fullName evidence="3">Uncharacterized protein</fullName>
    </submittedName>
</protein>
<keyword evidence="4" id="KW-1185">Reference proteome</keyword>
<feature type="compositionally biased region" description="Basic and acidic residues" evidence="2">
    <location>
        <begin position="169"/>
        <end position="178"/>
    </location>
</feature>
<organism evidence="3 4">
    <name type="scientific">Olpidium bornovanus</name>
    <dbReference type="NCBI Taxonomy" id="278681"/>
    <lineage>
        <taxon>Eukaryota</taxon>
        <taxon>Fungi</taxon>
        <taxon>Fungi incertae sedis</taxon>
        <taxon>Olpidiomycota</taxon>
        <taxon>Olpidiomycotina</taxon>
        <taxon>Olpidiomycetes</taxon>
        <taxon>Olpidiales</taxon>
        <taxon>Olpidiaceae</taxon>
        <taxon>Olpidium</taxon>
    </lineage>
</organism>
<gene>
    <name evidence="3" type="ORF">BJ554DRAFT_8382</name>
</gene>
<evidence type="ECO:0000256" key="2">
    <source>
        <dbReference type="SAM" id="MobiDB-lite"/>
    </source>
</evidence>
<accession>A0A8H8DIM8</accession>